<gene>
    <name evidence="2" type="ORF">EXIGLDRAFT_776525</name>
</gene>
<sequence length="145" mass="16284">MDLPIPSPGELDLALHRQLLLNFRALNADARAHALSRRAATDCPIDWEHIEAMAATREALETLLAAVFQEVSDAFQTLRRLHDDAVMMHEDEMSAPPAEVAARRREILREMTAKWKADQANKMLQQQQEKSGSGAQTQREDLGSK</sequence>
<feature type="compositionally biased region" description="Polar residues" evidence="1">
    <location>
        <begin position="122"/>
        <end position="137"/>
    </location>
</feature>
<evidence type="ECO:0000313" key="3">
    <source>
        <dbReference type="Proteomes" id="UP000077266"/>
    </source>
</evidence>
<organism evidence="2 3">
    <name type="scientific">Exidia glandulosa HHB12029</name>
    <dbReference type="NCBI Taxonomy" id="1314781"/>
    <lineage>
        <taxon>Eukaryota</taxon>
        <taxon>Fungi</taxon>
        <taxon>Dikarya</taxon>
        <taxon>Basidiomycota</taxon>
        <taxon>Agaricomycotina</taxon>
        <taxon>Agaricomycetes</taxon>
        <taxon>Auriculariales</taxon>
        <taxon>Exidiaceae</taxon>
        <taxon>Exidia</taxon>
    </lineage>
</organism>
<dbReference type="AlphaFoldDB" id="A0A165DFY5"/>
<protein>
    <submittedName>
        <fullName evidence="2">Uncharacterized protein</fullName>
    </submittedName>
</protein>
<proteinExistence type="predicted"/>
<dbReference type="Proteomes" id="UP000077266">
    <property type="component" value="Unassembled WGS sequence"/>
</dbReference>
<feature type="region of interest" description="Disordered" evidence="1">
    <location>
        <begin position="118"/>
        <end position="145"/>
    </location>
</feature>
<keyword evidence="3" id="KW-1185">Reference proteome</keyword>
<accession>A0A165DFY5</accession>
<name>A0A165DFY5_EXIGL</name>
<dbReference type="InParanoid" id="A0A165DFY5"/>
<dbReference type="EMBL" id="KV426224">
    <property type="protein sequence ID" value="KZV84457.1"/>
    <property type="molecule type" value="Genomic_DNA"/>
</dbReference>
<reference evidence="2 3" key="1">
    <citation type="journal article" date="2016" name="Mol. Biol. Evol.">
        <title>Comparative Genomics of Early-Diverging Mushroom-Forming Fungi Provides Insights into the Origins of Lignocellulose Decay Capabilities.</title>
        <authorList>
            <person name="Nagy L.G."/>
            <person name="Riley R."/>
            <person name="Tritt A."/>
            <person name="Adam C."/>
            <person name="Daum C."/>
            <person name="Floudas D."/>
            <person name="Sun H."/>
            <person name="Yadav J.S."/>
            <person name="Pangilinan J."/>
            <person name="Larsson K.H."/>
            <person name="Matsuura K."/>
            <person name="Barry K."/>
            <person name="Labutti K."/>
            <person name="Kuo R."/>
            <person name="Ohm R.A."/>
            <person name="Bhattacharya S.S."/>
            <person name="Shirouzu T."/>
            <person name="Yoshinaga Y."/>
            <person name="Martin F.M."/>
            <person name="Grigoriev I.V."/>
            <person name="Hibbett D.S."/>
        </authorList>
    </citation>
    <scope>NUCLEOTIDE SEQUENCE [LARGE SCALE GENOMIC DNA]</scope>
    <source>
        <strain evidence="2 3">HHB12029</strain>
    </source>
</reference>
<evidence type="ECO:0000256" key="1">
    <source>
        <dbReference type="SAM" id="MobiDB-lite"/>
    </source>
</evidence>
<evidence type="ECO:0000313" key="2">
    <source>
        <dbReference type="EMBL" id="KZV84457.1"/>
    </source>
</evidence>